<sequence length="371" mass="39967">MDASTAADSSWSLVETINQSPPVDTSLPYDTASLAGKTILITGGASGFGAAFARKWAGHGSNIILGDINDKAGEELIAELRALPGSSKQHFFQHCDVTVWEDQVALFKMGVRASPTGGIDAVVAGAGIVESRNSESGKVFDHPRNLDAENPPPPPLNVLAVNLTGVMFTCHLAIFWLERNGGKDQQEKRDRHLLLVSSIAGVIPLPGQTEYAASKHAVVGLFRTLRGTLWQQGIRCNVICPYFVDTPLLPPSGMALLAGSGKAELEDVVDAATRLMADEAIAGRGLAIGPKFHIVDGENGQVRLVDGAKDGKGAGRKQAVWEIYAHDYDQVEVFVWRFMQLLNTLKAVMGWVGLFKDLIKIFFVRKTPQRG</sequence>
<dbReference type="SUPFAM" id="SSF51735">
    <property type="entry name" value="NAD(P)-binding Rossmann-fold domains"/>
    <property type="match status" value="1"/>
</dbReference>
<keyword evidence="5" id="KW-1185">Reference proteome</keyword>
<protein>
    <recommendedName>
        <fullName evidence="6">NAD(P)-binding protein</fullName>
    </recommendedName>
</protein>
<dbReference type="GO" id="GO:0016491">
    <property type="term" value="F:oxidoreductase activity"/>
    <property type="evidence" value="ECO:0007669"/>
    <property type="project" value="UniProtKB-KW"/>
</dbReference>
<dbReference type="PANTHER" id="PTHR43180">
    <property type="entry name" value="3-OXOACYL-(ACYL-CARRIER-PROTEIN) REDUCTASE (AFU_ORTHOLOGUE AFUA_6G11210)"/>
    <property type="match status" value="1"/>
</dbReference>
<keyword evidence="2" id="KW-0521">NADP</keyword>
<dbReference type="Gene3D" id="3.40.50.720">
    <property type="entry name" value="NAD(P)-binding Rossmann-like Domain"/>
    <property type="match status" value="1"/>
</dbReference>
<gene>
    <name evidence="4" type="ORF">B0T22DRAFT_46074</name>
</gene>
<name>A0AAE0XHM5_9PEZI</name>
<comment type="similarity">
    <text evidence="1">Belongs to the short-chain dehydrogenases/reductases (SDR) family.</text>
</comment>
<evidence type="ECO:0008006" key="6">
    <source>
        <dbReference type="Google" id="ProtNLM"/>
    </source>
</evidence>
<reference evidence="4" key="2">
    <citation type="submission" date="2023-06" db="EMBL/GenBank/DDBJ databases">
        <authorList>
            <consortium name="Lawrence Berkeley National Laboratory"/>
            <person name="Haridas S."/>
            <person name="Hensen N."/>
            <person name="Bonometti L."/>
            <person name="Westerberg I."/>
            <person name="Brannstrom I.O."/>
            <person name="Guillou S."/>
            <person name="Cros-Aarteil S."/>
            <person name="Calhoun S."/>
            <person name="Kuo A."/>
            <person name="Mondo S."/>
            <person name="Pangilinan J."/>
            <person name="Riley R."/>
            <person name="Labutti K."/>
            <person name="Andreopoulos B."/>
            <person name="Lipzen A."/>
            <person name="Chen C."/>
            <person name="Yanf M."/>
            <person name="Daum C."/>
            <person name="Ng V."/>
            <person name="Clum A."/>
            <person name="Steindorff A."/>
            <person name="Ohm R."/>
            <person name="Martin F."/>
            <person name="Silar P."/>
            <person name="Natvig D."/>
            <person name="Lalanne C."/>
            <person name="Gautier V."/>
            <person name="Ament-Velasquez S.L."/>
            <person name="Kruys A."/>
            <person name="Hutchinson M.I."/>
            <person name="Powell A.J."/>
            <person name="Barry K."/>
            <person name="Miller A.N."/>
            <person name="Grigoriev I.V."/>
            <person name="Debuchy R."/>
            <person name="Gladieux P."/>
            <person name="Thoren M.H."/>
            <person name="Johannesson H."/>
        </authorList>
    </citation>
    <scope>NUCLEOTIDE SEQUENCE</scope>
    <source>
        <strain evidence="4">CBS 314.62</strain>
    </source>
</reference>
<evidence type="ECO:0000256" key="3">
    <source>
        <dbReference type="ARBA" id="ARBA00023002"/>
    </source>
</evidence>
<dbReference type="InterPro" id="IPR036291">
    <property type="entry name" value="NAD(P)-bd_dom_sf"/>
</dbReference>
<dbReference type="PANTHER" id="PTHR43180:SF16">
    <property type="entry name" value="BACILYSIN BIOSYNTHESIS OXIDOREDUCTASE BACC"/>
    <property type="match status" value="1"/>
</dbReference>
<comment type="caution">
    <text evidence="4">The sequence shown here is derived from an EMBL/GenBank/DDBJ whole genome shotgun (WGS) entry which is preliminary data.</text>
</comment>
<evidence type="ECO:0000256" key="2">
    <source>
        <dbReference type="ARBA" id="ARBA00022857"/>
    </source>
</evidence>
<dbReference type="InterPro" id="IPR002347">
    <property type="entry name" value="SDR_fam"/>
</dbReference>
<dbReference type="PRINTS" id="PR00081">
    <property type="entry name" value="GDHRDH"/>
</dbReference>
<dbReference type="InterPro" id="IPR020904">
    <property type="entry name" value="Sc_DH/Rdtase_CS"/>
</dbReference>
<dbReference type="Proteomes" id="UP001270362">
    <property type="component" value="Unassembled WGS sequence"/>
</dbReference>
<accession>A0AAE0XHM5</accession>
<evidence type="ECO:0000313" key="5">
    <source>
        <dbReference type="Proteomes" id="UP001270362"/>
    </source>
</evidence>
<proteinExistence type="inferred from homology"/>
<organism evidence="4 5">
    <name type="scientific">Podospora appendiculata</name>
    <dbReference type="NCBI Taxonomy" id="314037"/>
    <lineage>
        <taxon>Eukaryota</taxon>
        <taxon>Fungi</taxon>
        <taxon>Dikarya</taxon>
        <taxon>Ascomycota</taxon>
        <taxon>Pezizomycotina</taxon>
        <taxon>Sordariomycetes</taxon>
        <taxon>Sordariomycetidae</taxon>
        <taxon>Sordariales</taxon>
        <taxon>Podosporaceae</taxon>
        <taxon>Podospora</taxon>
    </lineage>
</organism>
<dbReference type="AlphaFoldDB" id="A0AAE0XHM5"/>
<evidence type="ECO:0000313" key="4">
    <source>
        <dbReference type="EMBL" id="KAK3693644.1"/>
    </source>
</evidence>
<keyword evidence="3" id="KW-0560">Oxidoreductase</keyword>
<dbReference type="EMBL" id="JAULSO010000001">
    <property type="protein sequence ID" value="KAK3693644.1"/>
    <property type="molecule type" value="Genomic_DNA"/>
</dbReference>
<evidence type="ECO:0000256" key="1">
    <source>
        <dbReference type="ARBA" id="ARBA00006484"/>
    </source>
</evidence>
<reference evidence="4" key="1">
    <citation type="journal article" date="2023" name="Mol. Phylogenet. Evol.">
        <title>Genome-scale phylogeny and comparative genomics of the fungal order Sordariales.</title>
        <authorList>
            <person name="Hensen N."/>
            <person name="Bonometti L."/>
            <person name="Westerberg I."/>
            <person name="Brannstrom I.O."/>
            <person name="Guillou S."/>
            <person name="Cros-Aarteil S."/>
            <person name="Calhoun S."/>
            <person name="Haridas S."/>
            <person name="Kuo A."/>
            <person name="Mondo S."/>
            <person name="Pangilinan J."/>
            <person name="Riley R."/>
            <person name="LaButti K."/>
            <person name="Andreopoulos B."/>
            <person name="Lipzen A."/>
            <person name="Chen C."/>
            <person name="Yan M."/>
            <person name="Daum C."/>
            <person name="Ng V."/>
            <person name="Clum A."/>
            <person name="Steindorff A."/>
            <person name="Ohm R.A."/>
            <person name="Martin F."/>
            <person name="Silar P."/>
            <person name="Natvig D.O."/>
            <person name="Lalanne C."/>
            <person name="Gautier V."/>
            <person name="Ament-Velasquez S.L."/>
            <person name="Kruys A."/>
            <person name="Hutchinson M.I."/>
            <person name="Powell A.J."/>
            <person name="Barry K."/>
            <person name="Miller A.N."/>
            <person name="Grigoriev I.V."/>
            <person name="Debuchy R."/>
            <person name="Gladieux P."/>
            <person name="Hiltunen Thoren M."/>
            <person name="Johannesson H."/>
        </authorList>
    </citation>
    <scope>NUCLEOTIDE SEQUENCE</scope>
    <source>
        <strain evidence="4">CBS 314.62</strain>
    </source>
</reference>
<dbReference type="PROSITE" id="PS00061">
    <property type="entry name" value="ADH_SHORT"/>
    <property type="match status" value="1"/>
</dbReference>
<dbReference type="Pfam" id="PF00106">
    <property type="entry name" value="adh_short"/>
    <property type="match status" value="1"/>
</dbReference>